<sequence length="348" mass="36480">MMRQKFSLSALIALVFFASTASCATASFTSIIPRSAHSCIYSCAWSNYQSDHVGAVLGCGQPFENECYCPTATASVSKAGIALQKCASSRCASGDYTRDLASMKSLYAGYCKDAGYSQDAAALGYSAAPTNPTPSVSDDGASSTPPSAGQKSDSGSQPSKTAGNAGASTTTLKTLITQTKTGGADGSSTQVVVFETEVVIVTTGDDNTASGTSNAVKIGVGVAVPVVVLLLAGLGLFFWRKKKAARRTDEDAPAVSNEEHRQNPAIFEKNHGISSIVKADKADELRKEAELESRRETPTNRPHEVPGGYNRAHEVQGSKYNRANEIHGGYNAGLHEAHGHHTRPELPG</sequence>
<feature type="signal peptide" evidence="3">
    <location>
        <begin position="1"/>
        <end position="26"/>
    </location>
</feature>
<dbReference type="AlphaFoldDB" id="A0A0A1TIJ3"/>
<keyword evidence="5" id="KW-1185">Reference proteome</keyword>
<name>A0A0A1TIJ3_9HYPO</name>
<feature type="region of interest" description="Disordered" evidence="1">
    <location>
        <begin position="131"/>
        <end position="167"/>
    </location>
</feature>
<keyword evidence="2" id="KW-0472">Membrane</keyword>
<keyword evidence="2" id="KW-0812">Transmembrane</keyword>
<organism evidence="4 5">
    <name type="scientific">[Torrubiella] hemipterigena</name>
    <dbReference type="NCBI Taxonomy" id="1531966"/>
    <lineage>
        <taxon>Eukaryota</taxon>
        <taxon>Fungi</taxon>
        <taxon>Dikarya</taxon>
        <taxon>Ascomycota</taxon>
        <taxon>Pezizomycotina</taxon>
        <taxon>Sordariomycetes</taxon>
        <taxon>Hypocreomycetidae</taxon>
        <taxon>Hypocreales</taxon>
        <taxon>Clavicipitaceae</taxon>
        <taxon>Clavicipitaceae incertae sedis</taxon>
        <taxon>'Torrubiella' clade</taxon>
    </lineage>
</organism>
<evidence type="ECO:0000313" key="5">
    <source>
        <dbReference type="Proteomes" id="UP000039046"/>
    </source>
</evidence>
<keyword evidence="3" id="KW-0732">Signal</keyword>
<feature type="compositionally biased region" description="Basic and acidic residues" evidence="1">
    <location>
        <begin position="335"/>
        <end position="348"/>
    </location>
</feature>
<evidence type="ECO:0008006" key="6">
    <source>
        <dbReference type="Google" id="ProtNLM"/>
    </source>
</evidence>
<dbReference type="Proteomes" id="UP000039046">
    <property type="component" value="Unassembled WGS sequence"/>
</dbReference>
<protein>
    <recommendedName>
        <fullName evidence="6">Extracellular membrane protein CFEM domain-containing protein</fullName>
    </recommendedName>
</protein>
<evidence type="ECO:0000313" key="4">
    <source>
        <dbReference type="EMBL" id="CEJ94834.1"/>
    </source>
</evidence>
<feature type="compositionally biased region" description="Basic and acidic residues" evidence="1">
    <location>
        <begin position="285"/>
        <end position="304"/>
    </location>
</feature>
<evidence type="ECO:0000256" key="1">
    <source>
        <dbReference type="SAM" id="MobiDB-lite"/>
    </source>
</evidence>
<evidence type="ECO:0000256" key="3">
    <source>
        <dbReference type="SAM" id="SignalP"/>
    </source>
</evidence>
<evidence type="ECO:0000256" key="2">
    <source>
        <dbReference type="SAM" id="Phobius"/>
    </source>
</evidence>
<dbReference type="HOGENOM" id="CLU_706003_0_0_1"/>
<dbReference type="OrthoDB" id="4866377at2759"/>
<dbReference type="STRING" id="1531966.A0A0A1TIJ3"/>
<feature type="transmembrane region" description="Helical" evidence="2">
    <location>
        <begin position="218"/>
        <end position="239"/>
    </location>
</feature>
<keyword evidence="2" id="KW-1133">Transmembrane helix</keyword>
<dbReference type="PROSITE" id="PS51257">
    <property type="entry name" value="PROKAR_LIPOPROTEIN"/>
    <property type="match status" value="1"/>
</dbReference>
<reference evidence="4 5" key="1">
    <citation type="journal article" date="2015" name="Genome Announc.">
        <title>Draft Genome Sequence and Gene Annotation of the Entomopathogenic Fungus Verticillium hemipterigenum.</title>
        <authorList>
            <person name="Horn F."/>
            <person name="Habel A."/>
            <person name="Scharf D.H."/>
            <person name="Dworschak J."/>
            <person name="Brakhage A.A."/>
            <person name="Guthke R."/>
            <person name="Hertweck C."/>
            <person name="Linde J."/>
        </authorList>
    </citation>
    <scope>NUCLEOTIDE SEQUENCE [LARGE SCALE GENOMIC DNA]</scope>
</reference>
<feature type="region of interest" description="Disordered" evidence="1">
    <location>
        <begin position="324"/>
        <end position="348"/>
    </location>
</feature>
<dbReference type="EMBL" id="CDHN01000007">
    <property type="protein sequence ID" value="CEJ94834.1"/>
    <property type="molecule type" value="Genomic_DNA"/>
</dbReference>
<gene>
    <name evidence="4" type="ORF">VHEMI10343</name>
</gene>
<feature type="chain" id="PRO_5001979447" description="Extracellular membrane protein CFEM domain-containing protein" evidence="3">
    <location>
        <begin position="27"/>
        <end position="348"/>
    </location>
</feature>
<accession>A0A0A1TIJ3</accession>
<feature type="region of interest" description="Disordered" evidence="1">
    <location>
        <begin position="285"/>
        <end position="311"/>
    </location>
</feature>
<proteinExistence type="predicted"/>